<proteinExistence type="predicted"/>
<evidence type="ECO:0000313" key="2">
    <source>
        <dbReference type="Proteomes" id="UP001652395"/>
    </source>
</evidence>
<dbReference type="EMBL" id="JAOQJF010000043">
    <property type="protein sequence ID" value="MCU6801190.1"/>
    <property type="molecule type" value="Genomic_DNA"/>
</dbReference>
<accession>A0ABT2V2S6</accession>
<evidence type="ECO:0000313" key="1">
    <source>
        <dbReference type="EMBL" id="MCU6801190.1"/>
    </source>
</evidence>
<sequence>MVSRRRQMQFERVGMDLEKVKHKVQKIIDECVAENFTMRESRLLAKELDYALDQIEMRSLDSEISKFTNSVTD</sequence>
<name>A0ABT2V2S6_9FIRM</name>
<dbReference type="Proteomes" id="UP001652395">
    <property type="component" value="Unassembled WGS sequence"/>
</dbReference>
<protein>
    <submittedName>
        <fullName evidence="1">Uncharacterized protein</fullName>
    </submittedName>
</protein>
<organism evidence="1 2">
    <name type="scientific">Alitiscatomonas aceti</name>
    <dbReference type="NCBI Taxonomy" id="2981724"/>
    <lineage>
        <taxon>Bacteria</taxon>
        <taxon>Bacillati</taxon>
        <taxon>Bacillota</taxon>
        <taxon>Clostridia</taxon>
        <taxon>Lachnospirales</taxon>
        <taxon>Lachnospiraceae</taxon>
        <taxon>Alitiscatomonas</taxon>
    </lineage>
</organism>
<reference evidence="1 2" key="1">
    <citation type="journal article" date="2021" name="ISME Commun">
        <title>Automated analysis of genomic sequences facilitates high-throughput and comprehensive description of bacteria.</title>
        <authorList>
            <person name="Hitch T.C.A."/>
        </authorList>
    </citation>
    <scope>NUCLEOTIDE SEQUENCE [LARGE SCALE GENOMIC DNA]</scope>
    <source>
        <strain evidence="2">f_CCE</strain>
    </source>
</reference>
<gene>
    <name evidence="1" type="ORF">OCV69_14860</name>
</gene>
<comment type="caution">
    <text evidence="1">The sequence shown here is derived from an EMBL/GenBank/DDBJ whole genome shotgun (WGS) entry which is preliminary data.</text>
</comment>
<dbReference type="RefSeq" id="WP_158360130.1">
    <property type="nucleotide sequence ID" value="NZ_JAOQJF010000043.1"/>
</dbReference>
<keyword evidence="2" id="KW-1185">Reference proteome</keyword>